<proteinExistence type="predicted"/>
<name>A0A238X120_9ACTN</name>
<organism evidence="1 2">
    <name type="scientific">Blastococcus mobilis</name>
    <dbReference type="NCBI Taxonomy" id="1938746"/>
    <lineage>
        <taxon>Bacteria</taxon>
        <taxon>Bacillati</taxon>
        <taxon>Actinomycetota</taxon>
        <taxon>Actinomycetes</taxon>
        <taxon>Geodermatophilales</taxon>
        <taxon>Geodermatophilaceae</taxon>
        <taxon>Blastococcus</taxon>
    </lineage>
</organism>
<sequence length="101" mass="10862">MLLRSSFLSPSHRVIMGAMSADAGFEVVVGADGGIAPEELARHGVRPGAHLTIVAQVERPLIRPVYGVLRGQVREVSWEDFEAASRLAVEDVESGPTPDDR</sequence>
<evidence type="ECO:0000313" key="1">
    <source>
        <dbReference type="EMBL" id="SNR52586.1"/>
    </source>
</evidence>
<evidence type="ECO:0000313" key="2">
    <source>
        <dbReference type="Proteomes" id="UP000198403"/>
    </source>
</evidence>
<keyword evidence="2" id="KW-1185">Reference proteome</keyword>
<reference evidence="1 2" key="1">
    <citation type="submission" date="2017-06" db="EMBL/GenBank/DDBJ databases">
        <authorList>
            <person name="Kim H.J."/>
            <person name="Triplett B.A."/>
        </authorList>
    </citation>
    <scope>NUCLEOTIDE SEQUENCE [LARGE SCALE GENOMIC DNA]</scope>
    <source>
        <strain evidence="1 2">DSM 44272</strain>
    </source>
</reference>
<dbReference type="AlphaFoldDB" id="A0A238X120"/>
<gene>
    <name evidence="1" type="ORF">SAMN06272737_11117</name>
</gene>
<dbReference type="Proteomes" id="UP000198403">
    <property type="component" value="Unassembled WGS sequence"/>
</dbReference>
<accession>A0A238X120</accession>
<dbReference type="EMBL" id="FZNO01000011">
    <property type="protein sequence ID" value="SNR52586.1"/>
    <property type="molecule type" value="Genomic_DNA"/>
</dbReference>
<protein>
    <submittedName>
        <fullName evidence="1">Uncharacterized protein</fullName>
    </submittedName>
</protein>